<comment type="caution">
    <text evidence="2">The sequence shown here is derived from an EMBL/GenBank/DDBJ whole genome shotgun (WGS) entry which is preliminary data.</text>
</comment>
<dbReference type="OrthoDB" id="3062275at2759"/>
<feature type="compositionally biased region" description="Low complexity" evidence="1">
    <location>
        <begin position="367"/>
        <end position="381"/>
    </location>
</feature>
<protein>
    <submittedName>
        <fullName evidence="2">Uncharacterized protein</fullName>
    </submittedName>
</protein>
<feature type="region of interest" description="Disordered" evidence="1">
    <location>
        <begin position="361"/>
        <end position="412"/>
    </location>
</feature>
<dbReference type="STRING" id="71717.A0A4Y7SLV9"/>
<gene>
    <name evidence="2" type="ORF">FA13DRAFT_1798713</name>
</gene>
<name>A0A4Y7SLV9_COPMI</name>
<proteinExistence type="predicted"/>
<feature type="compositionally biased region" description="Basic and acidic residues" evidence="1">
    <location>
        <begin position="382"/>
        <end position="404"/>
    </location>
</feature>
<accession>A0A4Y7SLV9</accession>
<feature type="region of interest" description="Disordered" evidence="1">
    <location>
        <begin position="1001"/>
        <end position="1020"/>
    </location>
</feature>
<evidence type="ECO:0000256" key="1">
    <source>
        <dbReference type="SAM" id="MobiDB-lite"/>
    </source>
</evidence>
<reference evidence="2 3" key="1">
    <citation type="journal article" date="2019" name="Nat. Ecol. Evol.">
        <title>Megaphylogeny resolves global patterns of mushroom evolution.</title>
        <authorList>
            <person name="Varga T."/>
            <person name="Krizsan K."/>
            <person name="Foldi C."/>
            <person name="Dima B."/>
            <person name="Sanchez-Garcia M."/>
            <person name="Sanchez-Ramirez S."/>
            <person name="Szollosi G.J."/>
            <person name="Szarkandi J.G."/>
            <person name="Papp V."/>
            <person name="Albert L."/>
            <person name="Andreopoulos W."/>
            <person name="Angelini C."/>
            <person name="Antonin V."/>
            <person name="Barry K.W."/>
            <person name="Bougher N.L."/>
            <person name="Buchanan P."/>
            <person name="Buyck B."/>
            <person name="Bense V."/>
            <person name="Catcheside P."/>
            <person name="Chovatia M."/>
            <person name="Cooper J."/>
            <person name="Damon W."/>
            <person name="Desjardin D."/>
            <person name="Finy P."/>
            <person name="Geml J."/>
            <person name="Haridas S."/>
            <person name="Hughes K."/>
            <person name="Justo A."/>
            <person name="Karasinski D."/>
            <person name="Kautmanova I."/>
            <person name="Kiss B."/>
            <person name="Kocsube S."/>
            <person name="Kotiranta H."/>
            <person name="LaButti K.M."/>
            <person name="Lechner B.E."/>
            <person name="Liimatainen K."/>
            <person name="Lipzen A."/>
            <person name="Lukacs Z."/>
            <person name="Mihaltcheva S."/>
            <person name="Morgado L.N."/>
            <person name="Niskanen T."/>
            <person name="Noordeloos M.E."/>
            <person name="Ohm R.A."/>
            <person name="Ortiz-Santana B."/>
            <person name="Ovrebo C."/>
            <person name="Racz N."/>
            <person name="Riley R."/>
            <person name="Savchenko A."/>
            <person name="Shiryaev A."/>
            <person name="Soop K."/>
            <person name="Spirin V."/>
            <person name="Szebenyi C."/>
            <person name="Tomsovsky M."/>
            <person name="Tulloss R.E."/>
            <person name="Uehling J."/>
            <person name="Grigoriev I.V."/>
            <person name="Vagvolgyi C."/>
            <person name="Papp T."/>
            <person name="Martin F.M."/>
            <person name="Miettinen O."/>
            <person name="Hibbett D.S."/>
            <person name="Nagy L.G."/>
        </authorList>
    </citation>
    <scope>NUCLEOTIDE SEQUENCE [LARGE SCALE GENOMIC DNA]</scope>
    <source>
        <strain evidence="2 3">FP101781</strain>
    </source>
</reference>
<keyword evidence="3" id="KW-1185">Reference proteome</keyword>
<feature type="compositionally biased region" description="Low complexity" evidence="1">
    <location>
        <begin position="279"/>
        <end position="298"/>
    </location>
</feature>
<dbReference type="EMBL" id="QPFP01000088">
    <property type="protein sequence ID" value="TEB22628.1"/>
    <property type="molecule type" value="Genomic_DNA"/>
</dbReference>
<sequence length="1020" mass="111363">MPPLSLAGSTFCALLPYRTAAGASVGSLGKSLIGRTFYHPFADALQRFINQPNLTTWGTISPEEFLMDSGEFSFASAESTSVWRSNNGKLTTSVLHGLGSFTAAWLLYDVLVWLAGEGSLRVDVPYHSKQPGLVKGWKVLDKLGDLAGVLGKAFTVSSGPTEVSEIEDSEDPILRLAQESDGAKVVVKNLIYIALTIRIMAKASANAAIRSSNRFPTTWINVDRTNSVGSLALADAKPPAQHLSVSSSCNRLTASSAPSSGQYNNTPSMSANDPVPLDSPTSATHHNNNSSSTEPSSSRHGTPLPPSLTAQIRSSNLPMSSTALEPAQGRDASSALEIPTPLSSAAGIHISIPAANVKGCSSISGRSPASQAAQSDASVASEETRQDTSPSPHDETSAFNRGEHTSLPFDGADTLDEIRVGNVMADLKNFNEMAQRMTSEIEGKTYPALKVGELTHRYSTLEKHRHRIYDSGGSLYTYNPAVYTREDTVAWKRILLEVVKEYTNSSKTTIRLPLIHVDSAASCLVMYSRELFSTFKSETVLWIMGEAENHIIIIGNGEPSSKFDADGLKTLMAASHLLRVEDQSLVLIGNDRDSRVRTGRVLDLLRASTASPRRTKALKALDFPNPLGDVSPRSFTSDLVALRRTSSDVGCSATLPAEAIRFGRAATSGAHSYWKIESHGEGAIFSFVCGEELWVIARPVNDRVLGSIWCWAPPTFDIRNLDPHYWRLELAYMKGGDELTILSFVHTFFRGALIAQTDRTSIHYRLGSIVAFIHKTIALGDQTPEDVGHIPVIDSPSSLENIVLFACGIELLSATSVFSYLPTRDPDLTSWLRSRGETEHDGLVAHDISALGMQARHLNILSRGRMRDVLRVIFQGLNIKDVQRQPQDPMTYLFLPTLAWFITALRRYYDLSFSPNVVMGDNYRIPDRKLFNRQLDWIVLRYPELESHMDKLQGADVDNLVCRLPAYSLTYQSTPLPNGLLSTESLLDLGMHQGDPTVETWTQNGDLPEGGPMAGKLSQS</sequence>
<dbReference type="AlphaFoldDB" id="A0A4Y7SLV9"/>
<organism evidence="2 3">
    <name type="scientific">Coprinellus micaceus</name>
    <name type="common">Glistening ink-cap mushroom</name>
    <name type="synonym">Coprinus micaceus</name>
    <dbReference type="NCBI Taxonomy" id="71717"/>
    <lineage>
        <taxon>Eukaryota</taxon>
        <taxon>Fungi</taxon>
        <taxon>Dikarya</taxon>
        <taxon>Basidiomycota</taxon>
        <taxon>Agaricomycotina</taxon>
        <taxon>Agaricomycetes</taxon>
        <taxon>Agaricomycetidae</taxon>
        <taxon>Agaricales</taxon>
        <taxon>Agaricineae</taxon>
        <taxon>Psathyrellaceae</taxon>
        <taxon>Coprinellus</taxon>
    </lineage>
</organism>
<feature type="compositionally biased region" description="Polar residues" evidence="1">
    <location>
        <begin position="243"/>
        <end position="271"/>
    </location>
</feature>
<evidence type="ECO:0000313" key="2">
    <source>
        <dbReference type="EMBL" id="TEB22628.1"/>
    </source>
</evidence>
<feature type="region of interest" description="Disordered" evidence="1">
    <location>
        <begin position="239"/>
        <end position="311"/>
    </location>
</feature>
<dbReference type="Proteomes" id="UP000298030">
    <property type="component" value="Unassembled WGS sequence"/>
</dbReference>
<evidence type="ECO:0000313" key="3">
    <source>
        <dbReference type="Proteomes" id="UP000298030"/>
    </source>
</evidence>